<keyword evidence="1" id="KW-0378">Hydrolase</keyword>
<gene>
    <name evidence="4" type="ORF">T551_00424</name>
</gene>
<accession>A0A0W4ZVD6</accession>
<evidence type="ECO:0000256" key="2">
    <source>
        <dbReference type="PIRSR" id="PIRSR613078-1"/>
    </source>
</evidence>
<evidence type="ECO:0000313" key="4">
    <source>
        <dbReference type="EMBL" id="KTW32334.1"/>
    </source>
</evidence>
<reference evidence="5" key="1">
    <citation type="journal article" date="2016" name="Nat. Commun.">
        <title>Genome analysis of three Pneumocystis species reveals adaptation mechanisms to life exclusively in mammalian hosts.</title>
        <authorList>
            <person name="Ma L."/>
            <person name="Chen Z."/>
            <person name="Huang D.W."/>
            <person name="Kutty G."/>
            <person name="Ishihara M."/>
            <person name="Wang H."/>
            <person name="Abouelleil A."/>
            <person name="Bishop L."/>
            <person name="Davey E."/>
            <person name="Deng R."/>
            <person name="Deng X."/>
            <person name="Fan L."/>
            <person name="Fantoni G."/>
            <person name="Fitzgerald M."/>
            <person name="Gogineni E."/>
            <person name="Goldberg J.M."/>
            <person name="Handley G."/>
            <person name="Hu X."/>
            <person name="Huber C."/>
            <person name="Jiao X."/>
            <person name="Jones K."/>
            <person name="Levin J.Z."/>
            <person name="Liu Y."/>
            <person name="Macdonald P."/>
            <person name="Melnikov A."/>
            <person name="Raley C."/>
            <person name="Sassi M."/>
            <person name="Sherman B.T."/>
            <person name="Song X."/>
            <person name="Sykes S."/>
            <person name="Tran B."/>
            <person name="Walsh L."/>
            <person name="Xia Y."/>
            <person name="Yang J."/>
            <person name="Young S."/>
            <person name="Zeng Q."/>
            <person name="Zheng X."/>
            <person name="Stephens R."/>
            <person name="Nusbaum C."/>
            <person name="Birren B.W."/>
            <person name="Azadi P."/>
            <person name="Lempicki R.A."/>
            <person name="Cuomo C.A."/>
            <person name="Kovacs J.A."/>
        </authorList>
    </citation>
    <scope>NUCLEOTIDE SEQUENCE [LARGE SCALE GENOMIC DNA]</scope>
    <source>
        <strain evidence="5">RU7</strain>
    </source>
</reference>
<dbReference type="SMART" id="SM00855">
    <property type="entry name" value="PGAM"/>
    <property type="match status" value="1"/>
</dbReference>
<evidence type="ECO:0000256" key="1">
    <source>
        <dbReference type="ARBA" id="ARBA00022801"/>
    </source>
</evidence>
<dbReference type="STRING" id="1408657.A0A0W4ZVD6"/>
<evidence type="ECO:0000313" key="5">
    <source>
        <dbReference type="Proteomes" id="UP000053447"/>
    </source>
</evidence>
<dbReference type="RefSeq" id="XP_018231026.1">
    <property type="nucleotide sequence ID" value="XM_018372690.1"/>
</dbReference>
<dbReference type="InterPro" id="IPR029033">
    <property type="entry name" value="His_PPase_superfam"/>
</dbReference>
<comment type="caution">
    <text evidence="4">The sequence shown here is derived from an EMBL/GenBank/DDBJ whole genome shotgun (WGS) entry which is preliminary data.</text>
</comment>
<dbReference type="SUPFAM" id="SSF53254">
    <property type="entry name" value="Phosphoglycerate mutase-like"/>
    <property type="match status" value="1"/>
</dbReference>
<dbReference type="PANTHER" id="PTHR46517">
    <property type="entry name" value="FRUCTOSE-2,6-BISPHOSPHATASE TIGAR"/>
    <property type="match status" value="1"/>
</dbReference>
<sequence>MLLLFVRHGETDFNKNGRIQGSLDTSLNEVGKKQAIDLSNCLCTMKIDKVFCSNLIRAKQTIEPFLERKPDIPCQYFSELQENCMGTLSGLTWDEIKLKLKQEKTSLDDYGESKIEFIQRIMNFWENVILPMQGHISTILIVTHGGYIATLVNQLSKLGFLNVPKNIVITGSPKNCSISAINVSNKSSYELISYSDVMHLFYSQEIIVGVDYKKIENSNLSI</sequence>
<dbReference type="GeneID" id="28938945"/>
<dbReference type="VEuPathDB" id="FungiDB:T551_00424"/>
<evidence type="ECO:0000256" key="3">
    <source>
        <dbReference type="PIRSR" id="PIRSR613078-2"/>
    </source>
</evidence>
<proteinExistence type="predicted"/>
<dbReference type="InterPro" id="IPR051695">
    <property type="entry name" value="Phosphoglycerate_Mutase"/>
</dbReference>
<feature type="binding site" evidence="3">
    <location>
        <position position="57"/>
    </location>
    <ligand>
        <name>substrate</name>
    </ligand>
</feature>
<dbReference type="GO" id="GO:0045820">
    <property type="term" value="P:negative regulation of glycolytic process"/>
    <property type="evidence" value="ECO:0007669"/>
    <property type="project" value="TreeGrafter"/>
</dbReference>
<feature type="binding site" evidence="3">
    <location>
        <begin position="7"/>
        <end position="14"/>
    </location>
    <ligand>
        <name>substrate</name>
    </ligand>
</feature>
<name>A0A0W4ZVD6_PNEJ7</name>
<dbReference type="GO" id="GO:0005829">
    <property type="term" value="C:cytosol"/>
    <property type="evidence" value="ECO:0007669"/>
    <property type="project" value="TreeGrafter"/>
</dbReference>
<dbReference type="EMBL" id="LFWA01000002">
    <property type="protein sequence ID" value="KTW32334.1"/>
    <property type="molecule type" value="Genomic_DNA"/>
</dbReference>
<feature type="active site" description="Tele-phosphohistidine intermediate" evidence="2">
    <location>
        <position position="8"/>
    </location>
</feature>
<dbReference type="CDD" id="cd07067">
    <property type="entry name" value="HP_PGM_like"/>
    <property type="match status" value="1"/>
</dbReference>
<dbReference type="OrthoDB" id="354304at2759"/>
<keyword evidence="5" id="KW-1185">Reference proteome</keyword>
<dbReference type="InterPro" id="IPR013078">
    <property type="entry name" value="His_Pase_superF_clade-1"/>
</dbReference>
<evidence type="ECO:0008006" key="6">
    <source>
        <dbReference type="Google" id="ProtNLM"/>
    </source>
</evidence>
<dbReference type="GO" id="GO:0043456">
    <property type="term" value="P:regulation of pentose-phosphate shunt"/>
    <property type="evidence" value="ECO:0007669"/>
    <property type="project" value="TreeGrafter"/>
</dbReference>
<dbReference type="AlphaFoldDB" id="A0A0W4ZVD6"/>
<organism evidence="4 5">
    <name type="scientific">Pneumocystis jirovecii (strain RU7)</name>
    <name type="common">Human pneumocystis pneumonia agent</name>
    <dbReference type="NCBI Taxonomy" id="1408657"/>
    <lineage>
        <taxon>Eukaryota</taxon>
        <taxon>Fungi</taxon>
        <taxon>Dikarya</taxon>
        <taxon>Ascomycota</taxon>
        <taxon>Taphrinomycotina</taxon>
        <taxon>Pneumocystomycetes</taxon>
        <taxon>Pneumocystaceae</taxon>
        <taxon>Pneumocystis</taxon>
    </lineage>
</organism>
<feature type="active site" description="Proton donor/acceptor" evidence="2">
    <location>
        <position position="82"/>
    </location>
</feature>
<dbReference type="Gene3D" id="3.40.50.1240">
    <property type="entry name" value="Phosphoglycerate mutase-like"/>
    <property type="match status" value="1"/>
</dbReference>
<dbReference type="PIRSF" id="PIRSF000709">
    <property type="entry name" value="6PFK_2-Ptase"/>
    <property type="match status" value="1"/>
</dbReference>
<dbReference type="PANTHER" id="PTHR46517:SF1">
    <property type="entry name" value="FRUCTOSE-2,6-BISPHOSPHATASE TIGAR"/>
    <property type="match status" value="1"/>
</dbReference>
<dbReference type="Proteomes" id="UP000053447">
    <property type="component" value="Unassembled WGS sequence"/>
</dbReference>
<protein>
    <recommendedName>
        <fullName evidence="6">Phosphoglycerate mutase</fullName>
    </recommendedName>
</protein>
<dbReference type="Pfam" id="PF00300">
    <property type="entry name" value="His_Phos_1"/>
    <property type="match status" value="1"/>
</dbReference>
<dbReference type="GO" id="GO:0004331">
    <property type="term" value="F:fructose-2,6-bisphosphate 2-phosphatase activity"/>
    <property type="evidence" value="ECO:0007669"/>
    <property type="project" value="TreeGrafter"/>
</dbReference>